<keyword evidence="8" id="KW-0862">Zinc</keyword>
<dbReference type="SUPFAM" id="SSF57716">
    <property type="entry name" value="Glucocorticoid receptor-like (DNA-binding domain)"/>
    <property type="match status" value="2"/>
</dbReference>
<dbReference type="GO" id="GO:0016787">
    <property type="term" value="F:hydrolase activity"/>
    <property type="evidence" value="ECO:0007669"/>
    <property type="project" value="UniProtKB-KW"/>
</dbReference>
<evidence type="ECO:0000256" key="13">
    <source>
        <dbReference type="ARBA" id="ARBA00047995"/>
    </source>
</evidence>
<dbReference type="InterPro" id="IPR006612">
    <property type="entry name" value="THAP_Znf"/>
</dbReference>
<dbReference type="PANTHER" id="PTHR46357:SF1">
    <property type="entry name" value="TRANSCRIPTIONAL REGULATOR ATRX"/>
    <property type="match status" value="1"/>
</dbReference>
<evidence type="ECO:0000256" key="6">
    <source>
        <dbReference type="ARBA" id="ARBA00022771"/>
    </source>
</evidence>
<feature type="domain" description="THAP-type" evidence="16">
    <location>
        <begin position="108"/>
        <end position="181"/>
    </location>
</feature>
<keyword evidence="7" id="KW-0378">Hydrolase</keyword>
<feature type="compositionally biased region" description="Low complexity" evidence="15">
    <location>
        <begin position="927"/>
        <end position="938"/>
    </location>
</feature>
<dbReference type="InterPro" id="IPR052131">
    <property type="entry name" value="ATRX_domain-containing"/>
</dbReference>
<organism evidence="18 19">
    <name type="scientific">Stomoxys calcitrans</name>
    <name type="common">Stable fly</name>
    <name type="synonym">Conops calcitrans</name>
    <dbReference type="NCBI Taxonomy" id="35570"/>
    <lineage>
        <taxon>Eukaryota</taxon>
        <taxon>Metazoa</taxon>
        <taxon>Ecdysozoa</taxon>
        <taxon>Arthropoda</taxon>
        <taxon>Hexapoda</taxon>
        <taxon>Insecta</taxon>
        <taxon>Pterygota</taxon>
        <taxon>Neoptera</taxon>
        <taxon>Endopterygota</taxon>
        <taxon>Diptera</taxon>
        <taxon>Brachycera</taxon>
        <taxon>Muscomorpha</taxon>
        <taxon>Muscoidea</taxon>
        <taxon>Muscidae</taxon>
        <taxon>Stomoxys</taxon>
    </lineage>
</organism>
<comment type="subcellular location">
    <subcellularLocation>
        <location evidence="1">Nucleus</location>
    </subcellularLocation>
</comment>
<proteinExistence type="inferred from homology"/>
<dbReference type="GO" id="GO:0006338">
    <property type="term" value="P:chromatin remodeling"/>
    <property type="evidence" value="ECO:0007669"/>
    <property type="project" value="TreeGrafter"/>
</dbReference>
<dbReference type="InterPro" id="IPR041430">
    <property type="entry name" value="ADD_ATRX"/>
</dbReference>
<dbReference type="GO" id="GO:0008270">
    <property type="term" value="F:zinc ion binding"/>
    <property type="evidence" value="ECO:0007669"/>
    <property type="project" value="UniProtKB-KW"/>
</dbReference>
<comment type="similarity">
    <text evidence="2">Belongs to the SNF2/RAD54 helicase family.</text>
</comment>
<keyword evidence="5" id="KW-0227">DNA damage</keyword>
<dbReference type="GO" id="GO:0031490">
    <property type="term" value="F:chromatin DNA binding"/>
    <property type="evidence" value="ECO:0007669"/>
    <property type="project" value="TreeGrafter"/>
</dbReference>
<keyword evidence="11" id="KW-0234">DNA repair</keyword>
<evidence type="ECO:0000256" key="1">
    <source>
        <dbReference type="ARBA" id="ARBA00004123"/>
    </source>
</evidence>
<evidence type="ECO:0000256" key="12">
    <source>
        <dbReference type="ARBA" id="ARBA00023242"/>
    </source>
</evidence>
<evidence type="ECO:0000259" key="16">
    <source>
        <dbReference type="PROSITE" id="PS50950"/>
    </source>
</evidence>
<reference evidence="18" key="1">
    <citation type="submission" date="2020-05" db="UniProtKB">
        <authorList>
            <consortium name="EnsemblMetazoa"/>
        </authorList>
    </citation>
    <scope>IDENTIFICATION</scope>
    <source>
        <strain evidence="18">USDA</strain>
    </source>
</reference>
<feature type="region of interest" description="Disordered" evidence="15">
    <location>
        <begin position="925"/>
        <end position="961"/>
    </location>
</feature>
<feature type="compositionally biased region" description="Acidic residues" evidence="15">
    <location>
        <begin position="1365"/>
        <end position="1384"/>
    </location>
</feature>
<feature type="region of interest" description="Disordered" evidence="15">
    <location>
        <begin position="1268"/>
        <end position="1433"/>
    </location>
</feature>
<feature type="region of interest" description="Disordered" evidence="15">
    <location>
        <begin position="1004"/>
        <end position="1030"/>
    </location>
</feature>
<dbReference type="InterPro" id="IPR011011">
    <property type="entry name" value="Znf_FYVE_PHD"/>
</dbReference>
<feature type="region of interest" description="Disordered" evidence="15">
    <location>
        <begin position="1206"/>
        <end position="1236"/>
    </location>
</feature>
<feature type="compositionally biased region" description="Acidic residues" evidence="15">
    <location>
        <begin position="1170"/>
        <end position="1180"/>
    </location>
</feature>
<evidence type="ECO:0000256" key="2">
    <source>
        <dbReference type="ARBA" id="ARBA00007025"/>
    </source>
</evidence>
<dbReference type="GO" id="GO:0005721">
    <property type="term" value="C:pericentric heterochromatin"/>
    <property type="evidence" value="ECO:0007669"/>
    <property type="project" value="TreeGrafter"/>
</dbReference>
<feature type="region of interest" description="Disordered" evidence="15">
    <location>
        <begin position="1050"/>
        <end position="1192"/>
    </location>
</feature>
<evidence type="ECO:0000256" key="7">
    <source>
        <dbReference type="ARBA" id="ARBA00022801"/>
    </source>
</evidence>
<dbReference type="STRING" id="35570.A0A1I8PMZ6"/>
<feature type="compositionally biased region" description="Polar residues" evidence="15">
    <location>
        <begin position="1472"/>
        <end position="1490"/>
    </location>
</feature>
<evidence type="ECO:0000256" key="9">
    <source>
        <dbReference type="ARBA" id="ARBA00022840"/>
    </source>
</evidence>
<feature type="region of interest" description="Disordered" evidence="15">
    <location>
        <begin position="395"/>
        <end position="431"/>
    </location>
</feature>
<sequence>MPTARLCIVRGCKNEEGLSLFSFTYENMDAWLHQLGMEGRQLKMSYEKVCQRHFTEDSFVGYNKTKLKPDAVPTLYLGLDEYGEEEEEEEHREVVEIKKPVKPIHSNSSRLCIVRGCKKEEGYSLFSFTYENMDAWLHQLGMEGRQIRMSYEKVCQRHFDENSFANYNRTKLKPDAVPTLFLGLDEYGVEMEMKRPAAPFEFHPSISEEERRFYVKAYPTVDVVRERKVHCTVCKTHIGTAAVNDVGIKMHPILRVSHCLKCHDFYNSGEFSKGEDGSELYCRWCGQGGEVYCCSSCPYVFCKSCIVKNLSRGVVADIEQNENWNCFSCAPKILWPLRAQHWALMNYIDQQKKEAYAMNLNETELQQLLRKDRSKCCRLSKTKCGNMSDSLESLDSVLSKRSHGSTGSAKKTQKHATPSPQPPNAKRAKTNDEVVCTPDLLSMLEPDCQITVAQKNNQQRPMQSPSTSTPRVVTIQPQGGFSGSGGVNVTSTPKSSVPPPLILRNTGIKLRPAAQPPIVRRTVIGPRAPVPGGNGTPVYHTINGFRIDLNTAAQQETFRLPNGKLIQVKRQGPPPGQGASPNQQVHLNQSPGSWPQLSAQHQTQQQQQQRVVPQTIASRPVQITQHPYPGPNIPGQPPVVRYHNNMIGTTTINAIGHNGGPLQAINGQIAAPTPVNIQQNVPPLVPGAPIRPVMVRHIFPETPIGQARTQLQEQVFNAMEICTHLTNKVQTLTNSNAYKQAKNYLEVKELYIHLSYLLTYAIGRFKGLQDKCLADMRHLGFGNDADCLENGQLAADKQASDDEDNEIEIVEPKTDLINLDSDDDDPPPPPPPPIVKKTLPSTPTTIAQARVVISPEIINIQKPPSAAPNNVIAVGTYVPPALAPLQAKPSTPAAIVPTPCEEEENLDLMSMAQSFLASMLEVDINEGSHSSPSGSDSPQVKKQPRKKTTHKPNPTLLKQKAMMERERLEEMKRNDHKLKMKCAVKLTKAEEQYPIAKQMLRAKLQEKQKQKQDEEDETLKRQKEMASTTMMVNTGQETIEVQLVLEDDVLNSSTEEAKETEERSKGEKEDEIINISHDESVEQKESPKEISLIEEEQKKQSPSKTVDKDDEEKGNDKEVSAEKNILTDEEEEEESITKIIITEEEVNDESASKTDERGEQEMIEKSKTDNEDDDDLDNSNEEASSHKEVKHTSEILELLDEVLNGKDEDKGSKQREIIENKPTSITTADSQASQMDVDADMAEDEIGHKETNEEDIEDAEVYKEIEKVLQRQSSKATEEEEDLTMAEEKATEVENLNSTEKENPIVAEDQNEFKETRKDSKGEENREEEAKENEGKEEEAKEEAAKEEEAKEEEAKEEEAKEETKEEEVIEENEMEEEKEDMNVIEEILKNETTTEPMDVDITPEENSKAENNVPTATEVEMKEPVPIISSDMNETESNIAKLSIPEINSTELIATAICTGDDLSTKEKNTTHAGDSSVTADKIASNGNV</sequence>
<keyword evidence="6 14" id="KW-0863">Zinc-finger</keyword>
<dbReference type="Gene3D" id="3.30.40.10">
    <property type="entry name" value="Zinc/RING finger domain, C3HC4 (zinc finger)"/>
    <property type="match status" value="1"/>
</dbReference>
<gene>
    <name evidence="18" type="primary">106090979</name>
</gene>
<feature type="domain" description="PHD-type" evidence="17">
    <location>
        <begin position="219"/>
        <end position="357"/>
    </location>
</feature>
<name>A0A1I8PMZ6_STOCA</name>
<evidence type="ECO:0000313" key="19">
    <source>
        <dbReference type="Proteomes" id="UP000095300"/>
    </source>
</evidence>
<feature type="compositionally biased region" description="Polar residues" evidence="15">
    <location>
        <begin position="1221"/>
        <end position="1234"/>
    </location>
</feature>
<keyword evidence="12" id="KW-0539">Nucleus</keyword>
<keyword evidence="3" id="KW-0479">Metal-binding</keyword>
<feature type="compositionally biased region" description="Basic and acidic residues" evidence="15">
    <location>
        <begin position="1055"/>
        <end position="1068"/>
    </location>
</feature>
<dbReference type="CDD" id="cd11726">
    <property type="entry name" value="ADDz_ATRX"/>
    <property type="match status" value="1"/>
</dbReference>
<evidence type="ECO:0000256" key="10">
    <source>
        <dbReference type="ARBA" id="ARBA00023125"/>
    </source>
</evidence>
<feature type="compositionally biased region" description="Basic and acidic residues" evidence="15">
    <location>
        <begin position="1076"/>
        <end position="1088"/>
    </location>
</feature>
<evidence type="ECO:0000256" key="8">
    <source>
        <dbReference type="ARBA" id="ARBA00022833"/>
    </source>
</evidence>
<feature type="compositionally biased region" description="Basic and acidic residues" evidence="15">
    <location>
        <begin position="1311"/>
        <end position="1349"/>
    </location>
</feature>
<dbReference type="PROSITE" id="PS51533">
    <property type="entry name" value="ADD"/>
    <property type="match status" value="1"/>
</dbReference>
<feature type="region of interest" description="Disordered" evidence="15">
    <location>
        <begin position="480"/>
        <end position="501"/>
    </location>
</feature>
<dbReference type="PANTHER" id="PTHR46357">
    <property type="entry name" value="TRANSCRIPTIONAL REGULATOR ATRX"/>
    <property type="match status" value="1"/>
</dbReference>
<evidence type="ECO:0000259" key="17">
    <source>
        <dbReference type="PROSITE" id="PS51533"/>
    </source>
</evidence>
<dbReference type="EnsemblMetazoa" id="SCAU009535-RC">
    <property type="protein sequence ID" value="SCAU009535-PC"/>
    <property type="gene ID" value="SCAU009535"/>
</dbReference>
<dbReference type="OrthoDB" id="6286493at2759"/>
<dbReference type="SMART" id="SM00980">
    <property type="entry name" value="THAP"/>
    <property type="match status" value="2"/>
</dbReference>
<feature type="compositionally biased region" description="Basic and acidic residues" evidence="15">
    <location>
        <begin position="1004"/>
        <end position="1024"/>
    </location>
</feature>
<keyword evidence="19" id="KW-1185">Reference proteome</keyword>
<evidence type="ECO:0000256" key="4">
    <source>
        <dbReference type="ARBA" id="ARBA00022741"/>
    </source>
</evidence>
<comment type="catalytic activity">
    <reaction evidence="13">
        <text>ATP + H2O = ADP + phosphate + H(+)</text>
        <dbReference type="Rhea" id="RHEA:13065"/>
        <dbReference type="ChEBI" id="CHEBI:15377"/>
        <dbReference type="ChEBI" id="CHEBI:15378"/>
        <dbReference type="ChEBI" id="CHEBI:30616"/>
        <dbReference type="ChEBI" id="CHEBI:43474"/>
        <dbReference type="ChEBI" id="CHEBI:456216"/>
        <dbReference type="EC" id="3.6.4.12"/>
    </reaction>
</comment>
<accession>A0A1I8PMZ6</accession>
<feature type="region of interest" description="Disordered" evidence="15">
    <location>
        <begin position="1464"/>
        <end position="1490"/>
    </location>
</feature>
<keyword evidence="9" id="KW-0067">ATP-binding</keyword>
<evidence type="ECO:0000256" key="3">
    <source>
        <dbReference type="ARBA" id="ARBA00022723"/>
    </source>
</evidence>
<evidence type="ECO:0000256" key="5">
    <source>
        <dbReference type="ARBA" id="ARBA00022763"/>
    </source>
</evidence>
<keyword evidence="4" id="KW-0547">Nucleotide-binding</keyword>
<feature type="compositionally biased region" description="Basic and acidic residues" evidence="15">
    <location>
        <begin position="1206"/>
        <end position="1219"/>
    </location>
</feature>
<dbReference type="VEuPathDB" id="VectorBase:SCAU009535"/>
<dbReference type="SMART" id="SM00692">
    <property type="entry name" value="DM3"/>
    <property type="match status" value="2"/>
</dbReference>
<dbReference type="Pfam" id="PF05485">
    <property type="entry name" value="THAP"/>
    <property type="match status" value="2"/>
</dbReference>
<protein>
    <submittedName>
        <fullName evidence="18">Uncharacterized protein</fullName>
    </submittedName>
</protein>
<dbReference type="GO" id="GO:0031297">
    <property type="term" value="P:replication fork processing"/>
    <property type="evidence" value="ECO:0007669"/>
    <property type="project" value="TreeGrafter"/>
</dbReference>
<dbReference type="GO" id="GO:0006281">
    <property type="term" value="P:DNA repair"/>
    <property type="evidence" value="ECO:0007669"/>
    <property type="project" value="UniProtKB-KW"/>
</dbReference>
<feature type="region of interest" description="Disordered" evidence="15">
    <location>
        <begin position="816"/>
        <end position="839"/>
    </location>
</feature>
<feature type="compositionally biased region" description="Basic and acidic residues" evidence="15">
    <location>
        <begin position="1150"/>
        <end position="1169"/>
    </location>
</feature>
<evidence type="ECO:0000256" key="14">
    <source>
        <dbReference type="PROSITE-ProRule" id="PRU00309"/>
    </source>
</evidence>
<dbReference type="GO" id="GO:0005634">
    <property type="term" value="C:nucleus"/>
    <property type="evidence" value="ECO:0007669"/>
    <property type="project" value="UniProtKB-SubCell"/>
</dbReference>
<dbReference type="KEGG" id="scac:106090979"/>
<feature type="region of interest" description="Disordered" evidence="15">
    <location>
        <begin position="567"/>
        <end position="609"/>
    </location>
</feature>
<feature type="domain" description="THAP-type" evidence="16">
    <location>
        <begin position="1"/>
        <end position="76"/>
    </location>
</feature>
<feature type="compositionally biased region" description="Low complexity" evidence="15">
    <location>
        <begin position="600"/>
        <end position="609"/>
    </location>
</feature>
<evidence type="ECO:0000313" key="18">
    <source>
        <dbReference type="EnsemblMetazoa" id="SCAU009535-PC"/>
    </source>
</evidence>
<keyword evidence="10 14" id="KW-0238">DNA-binding</keyword>
<dbReference type="SUPFAM" id="SSF57903">
    <property type="entry name" value="FYVE/PHD zinc finger"/>
    <property type="match status" value="1"/>
</dbReference>
<evidence type="ECO:0000256" key="15">
    <source>
        <dbReference type="SAM" id="MobiDB-lite"/>
    </source>
</evidence>
<feature type="compositionally biased region" description="Polar residues" evidence="15">
    <location>
        <begin position="404"/>
        <end position="418"/>
    </location>
</feature>
<dbReference type="PROSITE" id="PS50950">
    <property type="entry name" value="ZF_THAP"/>
    <property type="match status" value="2"/>
</dbReference>
<dbReference type="InterPro" id="IPR025766">
    <property type="entry name" value="ADD"/>
</dbReference>
<dbReference type="GO" id="GO:0005524">
    <property type="term" value="F:ATP binding"/>
    <property type="evidence" value="ECO:0007669"/>
    <property type="project" value="UniProtKB-KW"/>
</dbReference>
<dbReference type="Pfam" id="PF17981">
    <property type="entry name" value="ADD_ATRX"/>
    <property type="match status" value="1"/>
</dbReference>
<feature type="compositionally biased region" description="Polar residues" evidence="15">
    <location>
        <begin position="579"/>
        <end position="599"/>
    </location>
</feature>
<dbReference type="Proteomes" id="UP000095300">
    <property type="component" value="Unassembled WGS sequence"/>
</dbReference>
<dbReference type="InterPro" id="IPR013083">
    <property type="entry name" value="Znf_RING/FYVE/PHD"/>
</dbReference>
<dbReference type="GO" id="GO:0010468">
    <property type="term" value="P:regulation of gene expression"/>
    <property type="evidence" value="ECO:0007669"/>
    <property type="project" value="UniProtKB-ARBA"/>
</dbReference>
<evidence type="ECO:0000256" key="11">
    <source>
        <dbReference type="ARBA" id="ARBA00023204"/>
    </source>
</evidence>
<dbReference type="GO" id="GO:0003678">
    <property type="term" value="F:DNA helicase activity"/>
    <property type="evidence" value="ECO:0007669"/>
    <property type="project" value="UniProtKB-EC"/>
</dbReference>
<feature type="compositionally biased region" description="Basic and acidic residues" evidence="15">
    <location>
        <begin position="1183"/>
        <end position="1192"/>
    </location>
</feature>